<dbReference type="Proteomes" id="UP000272238">
    <property type="component" value="Unassembled WGS sequence"/>
</dbReference>
<dbReference type="InterPro" id="IPR036259">
    <property type="entry name" value="MFS_trans_sf"/>
</dbReference>
<keyword evidence="4 7" id="KW-0812">Transmembrane</keyword>
<evidence type="ECO:0000256" key="2">
    <source>
        <dbReference type="ARBA" id="ARBA00022448"/>
    </source>
</evidence>
<comment type="caution">
    <text evidence="9">The sequence shown here is derived from an EMBL/GenBank/DDBJ whole genome shotgun (WGS) entry which is preliminary data.</text>
</comment>
<dbReference type="GO" id="GO:0005886">
    <property type="term" value="C:plasma membrane"/>
    <property type="evidence" value="ECO:0007669"/>
    <property type="project" value="UniProtKB-SubCell"/>
</dbReference>
<evidence type="ECO:0000256" key="6">
    <source>
        <dbReference type="ARBA" id="ARBA00023136"/>
    </source>
</evidence>
<keyword evidence="6 7" id="KW-0472">Membrane</keyword>
<dbReference type="AlphaFoldDB" id="A0A494YSA6"/>
<evidence type="ECO:0000259" key="8">
    <source>
        <dbReference type="PROSITE" id="PS50850"/>
    </source>
</evidence>
<feature type="transmembrane region" description="Helical" evidence="7">
    <location>
        <begin position="102"/>
        <end position="126"/>
    </location>
</feature>
<feature type="transmembrane region" description="Helical" evidence="7">
    <location>
        <begin position="283"/>
        <end position="301"/>
    </location>
</feature>
<organism evidence="9 10">
    <name type="scientific">Ureibacillus endophyticus</name>
    <dbReference type="NCBI Taxonomy" id="1978490"/>
    <lineage>
        <taxon>Bacteria</taxon>
        <taxon>Bacillati</taxon>
        <taxon>Bacillota</taxon>
        <taxon>Bacilli</taxon>
        <taxon>Bacillales</taxon>
        <taxon>Caryophanaceae</taxon>
        <taxon>Ureibacillus</taxon>
    </lineage>
</organism>
<sequence length="400" mass="44843">MKEIVRDSRFRLILLANIASSIGSGITMIAIPWLLVTSDSGNVLYGYITLGVTLINFFITPYVGKLIDLVSRKRLLIFSEIFCLLVILLFALYGFTGHTYSIWHYTVIYIIGNLYYTIFYPTMFALNQEIFNKDQYKSLNGTMEVQGQLSSMIAGALASYLLVHWELQSILLLNVISYAAATYFYLRLPYMKNKRVKDVSNRQDDWSSLQYLKENPKLFVFLFFSTMPFLGVLISNYLFPVYLSDVMNTTGDIYALENMIYAIGAISAGMTIPIIAKKISNEFTVIAGVALYCIAISIIVFVPLPVFLTLSFFLALGNSGTRVARNSFMMDEIPNEIMGRVDGMLRTAGLLFRIIVIALFTKMISASLIIICFIILSGVMVIAALAVLFSVPGTKTILKI</sequence>
<dbReference type="PROSITE" id="PS50850">
    <property type="entry name" value="MFS"/>
    <property type="match status" value="1"/>
</dbReference>
<protein>
    <submittedName>
        <fullName evidence="9">MFS transporter</fullName>
    </submittedName>
</protein>
<feature type="transmembrane region" description="Helical" evidence="7">
    <location>
        <begin position="367"/>
        <end position="391"/>
    </location>
</feature>
<feature type="transmembrane region" description="Helical" evidence="7">
    <location>
        <begin position="42"/>
        <end position="63"/>
    </location>
</feature>
<keyword evidence="2" id="KW-0813">Transport</keyword>
<keyword evidence="5 7" id="KW-1133">Transmembrane helix</keyword>
<feature type="transmembrane region" description="Helical" evidence="7">
    <location>
        <begin position="75"/>
        <end position="96"/>
    </location>
</feature>
<evidence type="ECO:0000256" key="3">
    <source>
        <dbReference type="ARBA" id="ARBA00022475"/>
    </source>
</evidence>
<evidence type="ECO:0000256" key="5">
    <source>
        <dbReference type="ARBA" id="ARBA00022989"/>
    </source>
</evidence>
<dbReference type="CDD" id="cd06173">
    <property type="entry name" value="MFS_MefA_like"/>
    <property type="match status" value="1"/>
</dbReference>
<dbReference type="PANTHER" id="PTHR23513:SF11">
    <property type="entry name" value="STAPHYLOFERRIN A TRANSPORTER"/>
    <property type="match status" value="1"/>
</dbReference>
<keyword evidence="3" id="KW-1003">Cell membrane</keyword>
<comment type="subcellular location">
    <subcellularLocation>
        <location evidence="1">Cell membrane</location>
        <topology evidence="1">Multi-pass membrane protein</topology>
    </subcellularLocation>
</comment>
<dbReference type="OrthoDB" id="9775268at2"/>
<evidence type="ECO:0000256" key="4">
    <source>
        <dbReference type="ARBA" id="ARBA00022692"/>
    </source>
</evidence>
<evidence type="ECO:0000313" key="9">
    <source>
        <dbReference type="EMBL" id="RKQ12441.1"/>
    </source>
</evidence>
<dbReference type="PANTHER" id="PTHR23513">
    <property type="entry name" value="INTEGRAL MEMBRANE EFFLUX PROTEIN-RELATED"/>
    <property type="match status" value="1"/>
</dbReference>
<dbReference type="RefSeq" id="WP_121215987.1">
    <property type="nucleotide sequence ID" value="NZ_JBBYAH010000001.1"/>
</dbReference>
<name>A0A494YSA6_9BACL</name>
<feature type="transmembrane region" description="Helical" evidence="7">
    <location>
        <begin position="169"/>
        <end position="186"/>
    </location>
</feature>
<proteinExistence type="predicted"/>
<feature type="transmembrane region" description="Helical" evidence="7">
    <location>
        <begin position="12"/>
        <end position="36"/>
    </location>
</feature>
<feature type="transmembrane region" description="Helical" evidence="7">
    <location>
        <begin position="147"/>
        <end position="163"/>
    </location>
</feature>
<dbReference type="SUPFAM" id="SSF103473">
    <property type="entry name" value="MFS general substrate transporter"/>
    <property type="match status" value="1"/>
</dbReference>
<dbReference type="InterPro" id="IPR020846">
    <property type="entry name" value="MFS_dom"/>
</dbReference>
<dbReference type="EMBL" id="RBZN01000084">
    <property type="protein sequence ID" value="RKQ12441.1"/>
    <property type="molecule type" value="Genomic_DNA"/>
</dbReference>
<feature type="domain" description="Major facilitator superfamily (MFS) profile" evidence="8">
    <location>
        <begin position="9"/>
        <end position="395"/>
    </location>
</feature>
<dbReference type="Pfam" id="PF07690">
    <property type="entry name" value="MFS_1"/>
    <property type="match status" value="1"/>
</dbReference>
<dbReference type="InterPro" id="IPR011701">
    <property type="entry name" value="MFS"/>
</dbReference>
<evidence type="ECO:0000256" key="7">
    <source>
        <dbReference type="SAM" id="Phobius"/>
    </source>
</evidence>
<keyword evidence="10" id="KW-1185">Reference proteome</keyword>
<evidence type="ECO:0000313" key="10">
    <source>
        <dbReference type="Proteomes" id="UP000272238"/>
    </source>
</evidence>
<accession>A0A494YSA6</accession>
<gene>
    <name evidence="9" type="ORF">D8M03_16990</name>
</gene>
<feature type="transmembrane region" description="Helical" evidence="7">
    <location>
        <begin position="259"/>
        <end position="276"/>
    </location>
</feature>
<feature type="transmembrane region" description="Helical" evidence="7">
    <location>
        <begin position="344"/>
        <end position="361"/>
    </location>
</feature>
<dbReference type="Gene3D" id="1.20.1250.20">
    <property type="entry name" value="MFS general substrate transporter like domains"/>
    <property type="match status" value="1"/>
</dbReference>
<reference evidence="9 10" key="1">
    <citation type="journal article" date="2016" name="Antonie Van Leeuwenhoek">
        <title>Lysinibacillus endophyticus sp. nov., an indole-3-acetic acid producing endophytic bacterium isolated from corn root (Zea mays cv. Xinken-5).</title>
        <authorList>
            <person name="Yu J."/>
            <person name="Guan X."/>
            <person name="Liu C."/>
            <person name="Xiang W."/>
            <person name="Yu Z."/>
            <person name="Liu X."/>
            <person name="Wang G."/>
        </authorList>
    </citation>
    <scope>NUCLEOTIDE SEQUENCE [LARGE SCALE GENOMIC DNA]</scope>
    <source>
        <strain evidence="9 10">DSM 100506</strain>
    </source>
</reference>
<dbReference type="GO" id="GO:0022857">
    <property type="term" value="F:transmembrane transporter activity"/>
    <property type="evidence" value="ECO:0007669"/>
    <property type="project" value="InterPro"/>
</dbReference>
<evidence type="ECO:0000256" key="1">
    <source>
        <dbReference type="ARBA" id="ARBA00004651"/>
    </source>
</evidence>
<feature type="transmembrane region" description="Helical" evidence="7">
    <location>
        <begin position="218"/>
        <end position="239"/>
    </location>
</feature>